<dbReference type="PANTHER" id="PTHR23024">
    <property type="entry name" value="ARYLACETAMIDE DEACETYLASE"/>
    <property type="match status" value="1"/>
</dbReference>
<reference evidence="3" key="1">
    <citation type="submission" date="2023-12" db="EMBL/GenBank/DDBJ databases">
        <title>Genome assembly of Anisodus tanguticus.</title>
        <authorList>
            <person name="Wang Y.-J."/>
        </authorList>
    </citation>
    <scope>NUCLEOTIDE SEQUENCE</scope>
    <source>
        <strain evidence="3">KB-2021</strain>
        <tissue evidence="3">Leaf</tissue>
    </source>
</reference>
<gene>
    <name evidence="3" type="ORF">RND71_000283</name>
</gene>
<name>A0AAE1SZ60_9SOLA</name>
<accession>A0AAE1SZ60</accession>
<evidence type="ECO:0000313" key="4">
    <source>
        <dbReference type="Proteomes" id="UP001291623"/>
    </source>
</evidence>
<dbReference type="InterPro" id="IPR029058">
    <property type="entry name" value="AB_hydrolase_fold"/>
</dbReference>
<dbReference type="AlphaFoldDB" id="A0AAE1SZ60"/>
<feature type="domain" description="Alpha/beta hydrolase fold-3" evidence="2">
    <location>
        <begin position="71"/>
        <end position="289"/>
    </location>
</feature>
<evidence type="ECO:0000256" key="1">
    <source>
        <dbReference type="ARBA" id="ARBA00010515"/>
    </source>
</evidence>
<dbReference type="InterPro" id="IPR050466">
    <property type="entry name" value="Carboxylest/Gibb_receptor"/>
</dbReference>
<keyword evidence="4" id="KW-1185">Reference proteome</keyword>
<evidence type="ECO:0000313" key="3">
    <source>
        <dbReference type="EMBL" id="KAK4378421.1"/>
    </source>
</evidence>
<dbReference type="SUPFAM" id="SSF53474">
    <property type="entry name" value="alpha/beta-Hydrolases"/>
    <property type="match status" value="1"/>
</dbReference>
<proteinExistence type="inferred from homology"/>
<dbReference type="InterPro" id="IPR013094">
    <property type="entry name" value="AB_hydrolase_3"/>
</dbReference>
<dbReference type="GO" id="GO:0016787">
    <property type="term" value="F:hydrolase activity"/>
    <property type="evidence" value="ECO:0007669"/>
    <property type="project" value="InterPro"/>
</dbReference>
<protein>
    <recommendedName>
        <fullName evidence="2">Alpha/beta hydrolase fold-3 domain-containing protein</fullName>
    </recommendedName>
</protein>
<comment type="similarity">
    <text evidence="1">Belongs to the 'GDXG' lipolytic enzyme family.</text>
</comment>
<dbReference type="Proteomes" id="UP001291623">
    <property type="component" value="Unassembled WGS sequence"/>
</dbReference>
<dbReference type="Pfam" id="PF07859">
    <property type="entry name" value="Abhydrolase_3"/>
    <property type="match status" value="1"/>
</dbReference>
<sequence length="314" mass="35256">MAEIAHDFFPLIRVYKDGRIERLMGEGLVPAESDPETGVQIKDIEIDPKINLSARLYLPKNLDPVHKIPLFVYFHGGGFVIESASSPTYHKHLSMVATEAKVVIVSVNYRLAPEYPLPIAYEDSWTALKWVGSHAKGDGNEPWLKHHADFNRVYFGGDSAGGNIAHNITIRVGSEKLEGMKLNGIFLACPFFWGKDLIDGEGENLGAKNYVEKLWLFVNPNSSGLDDPLINPEKDPKLCSLGCEKVLVYVAGKDPLRYRGFYYKEALENSEWRGTVEVVEIKDEEHVFHLFAPTAENSMAMLRKLVSFFNQSKA</sequence>
<dbReference type="PANTHER" id="PTHR23024:SF467">
    <property type="entry name" value="CARBOXYLESTERASE 12-RELATED"/>
    <property type="match status" value="1"/>
</dbReference>
<evidence type="ECO:0000259" key="2">
    <source>
        <dbReference type="Pfam" id="PF07859"/>
    </source>
</evidence>
<dbReference type="EMBL" id="JAVYJV010000001">
    <property type="protein sequence ID" value="KAK4378421.1"/>
    <property type="molecule type" value="Genomic_DNA"/>
</dbReference>
<dbReference type="Gene3D" id="3.40.50.1820">
    <property type="entry name" value="alpha/beta hydrolase"/>
    <property type="match status" value="1"/>
</dbReference>
<comment type="caution">
    <text evidence="3">The sequence shown here is derived from an EMBL/GenBank/DDBJ whole genome shotgun (WGS) entry which is preliminary data.</text>
</comment>
<organism evidence="3 4">
    <name type="scientific">Anisodus tanguticus</name>
    <dbReference type="NCBI Taxonomy" id="243964"/>
    <lineage>
        <taxon>Eukaryota</taxon>
        <taxon>Viridiplantae</taxon>
        <taxon>Streptophyta</taxon>
        <taxon>Embryophyta</taxon>
        <taxon>Tracheophyta</taxon>
        <taxon>Spermatophyta</taxon>
        <taxon>Magnoliopsida</taxon>
        <taxon>eudicotyledons</taxon>
        <taxon>Gunneridae</taxon>
        <taxon>Pentapetalae</taxon>
        <taxon>asterids</taxon>
        <taxon>lamiids</taxon>
        <taxon>Solanales</taxon>
        <taxon>Solanaceae</taxon>
        <taxon>Solanoideae</taxon>
        <taxon>Hyoscyameae</taxon>
        <taxon>Anisodus</taxon>
    </lineage>
</organism>